<feature type="repeat" description="TPR" evidence="5">
    <location>
        <begin position="550"/>
        <end position="583"/>
    </location>
</feature>
<dbReference type="PROSITE" id="PS50005">
    <property type="entry name" value="TPR"/>
    <property type="match status" value="2"/>
</dbReference>
<dbReference type="InterPro" id="IPR011990">
    <property type="entry name" value="TPR-like_helical_dom_sf"/>
</dbReference>
<evidence type="ECO:0000313" key="7">
    <source>
        <dbReference type="RefSeq" id="XP_032803607.1"/>
    </source>
</evidence>
<evidence type="ECO:0000313" key="6">
    <source>
        <dbReference type="Proteomes" id="UP001318040"/>
    </source>
</evidence>
<organism evidence="6 7">
    <name type="scientific">Petromyzon marinus</name>
    <name type="common">Sea lamprey</name>
    <dbReference type="NCBI Taxonomy" id="7757"/>
    <lineage>
        <taxon>Eukaryota</taxon>
        <taxon>Metazoa</taxon>
        <taxon>Chordata</taxon>
        <taxon>Craniata</taxon>
        <taxon>Vertebrata</taxon>
        <taxon>Cyclostomata</taxon>
        <taxon>Hyperoartia</taxon>
        <taxon>Petromyzontiformes</taxon>
        <taxon>Petromyzontidae</taxon>
        <taxon>Petromyzon</taxon>
    </lineage>
</organism>
<reference evidence="7" key="1">
    <citation type="submission" date="2025-08" db="UniProtKB">
        <authorList>
            <consortium name="RefSeq"/>
        </authorList>
    </citation>
    <scope>IDENTIFICATION</scope>
    <source>
        <tissue evidence="7">Sperm</tissue>
    </source>
</reference>
<accession>A0AAJ7SQD6</accession>
<dbReference type="RefSeq" id="XP_032803607.1">
    <property type="nucleotide sequence ID" value="XM_032947716.1"/>
</dbReference>
<evidence type="ECO:0000256" key="2">
    <source>
        <dbReference type="ARBA" id="ARBA00022803"/>
    </source>
</evidence>
<dbReference type="Proteomes" id="UP001318040">
    <property type="component" value="Chromosome 6"/>
</dbReference>
<keyword evidence="1" id="KW-0677">Repeat</keyword>
<dbReference type="Gene3D" id="1.25.40.10">
    <property type="entry name" value="Tetratricopeptide repeat domain"/>
    <property type="match status" value="1"/>
</dbReference>
<name>A0AAJ7SQD6_PETMA</name>
<dbReference type="SMART" id="SM00028">
    <property type="entry name" value="TPR"/>
    <property type="match status" value="3"/>
</dbReference>
<evidence type="ECO:0000256" key="4">
    <source>
        <dbReference type="ARBA" id="ARBA00024124"/>
    </source>
</evidence>
<protein>
    <recommendedName>
        <fullName evidence="4">Tetratricopeptide repeat protein 27</fullName>
    </recommendedName>
</protein>
<gene>
    <name evidence="7" type="primary">TTC27</name>
</gene>
<dbReference type="AlphaFoldDB" id="A0AAJ7SQD6"/>
<dbReference type="SUPFAM" id="SSF48452">
    <property type="entry name" value="TPR-like"/>
    <property type="match status" value="1"/>
</dbReference>
<feature type="repeat" description="TPR" evidence="5">
    <location>
        <begin position="584"/>
        <end position="617"/>
    </location>
</feature>
<proteinExistence type="inferred from homology"/>
<evidence type="ECO:0000256" key="5">
    <source>
        <dbReference type="PROSITE-ProRule" id="PRU00339"/>
    </source>
</evidence>
<dbReference type="PANTHER" id="PTHR16193:SF0">
    <property type="entry name" value="TETRATRICOPEPTIDE REPEAT PROTEIN 27"/>
    <property type="match status" value="1"/>
</dbReference>
<dbReference type="PANTHER" id="PTHR16193">
    <property type="entry name" value="TETRATRICOPEPTIDE REPEAT PROTEIN 27"/>
    <property type="match status" value="1"/>
</dbReference>
<keyword evidence="6" id="KW-1185">Reference proteome</keyword>
<evidence type="ECO:0000256" key="1">
    <source>
        <dbReference type="ARBA" id="ARBA00022737"/>
    </source>
</evidence>
<sequence>MRSSGGPWRLPAGAEVSAEVEHLAEYLLEGNFEAVLHDPLVQRVLADGQAPYADYATLDVYFEQLIGSYFENDQDDDIHKQSVVFFSAVACLQLFVQSNWVGPPVDIIPADIFPAAVDKCGIQKFTEATLSALQVNGEPVYDLVAYPFLLLLARTILVTCQARLEHFKMAPWWTLRCLNVHQNLLGDRSPVLYAAAQSCIEQVGKEEELQTSEECRHLAIQFHLEAAYTFLFYYDYKRAKEGFSAAQKMAGLAINLIGALGKRTQFQQTDVAQLIVEVKREDNPLPPSVLSPSPTPSQHMPKDVQLGDDLLLNKVKLAHPEEVHMPELCAEELAVVLGVCTDLQKNSPVHRLTTEEISAFAVLILSQPKFWPIQVTALMLRTKLEKMSTRRVERAMMQTQALLDHLEDSTPNVTERLKVFFCCQVPPKWAIKRELASLLFSLGCNSAALQVYEKLEMWEDVIVCYERTGQHGKAEEVVQQELAKKETPTLLCLLGDVTRQYEPYERAWEVSGHRSARAQRSKGLLHLRNKEFLECIACFERSVTINPLQLGVWFSLGCAYMATEGYDGAARAFQRCVTLEPDNSEAWNNLSTAYIRLNQKLKAYRALQEALRCNYESWQIWENYILTSADVGDFADVIKAYHRMMDLKEGYNDEEVLHIVVRAVTEGLPDFKGDSAAALLGKARELMGRVTSRVTSNGNVWRLYAKLYSDGTSPSQEDNDKVLQFLSKAHRCDTLSSDWEKDVNSFKVVANRAVELAQVSIQCAKKKGSAQEAMQLLSSARLSLRGLSAKAKQQHTDMSTGELQGDLMDIVRAMDSLGLELQELCNKLRNSV</sequence>
<dbReference type="CTD" id="55622"/>
<dbReference type="InterPro" id="IPR044244">
    <property type="entry name" value="TTC27/Emw1"/>
</dbReference>
<keyword evidence="2 5" id="KW-0802">TPR repeat</keyword>
<comment type="similarity">
    <text evidence="3">Belongs to the TTC27 family.</text>
</comment>
<evidence type="ECO:0000256" key="3">
    <source>
        <dbReference type="ARBA" id="ARBA00024020"/>
    </source>
</evidence>
<dbReference type="InterPro" id="IPR019734">
    <property type="entry name" value="TPR_rpt"/>
</dbReference>
<dbReference type="Pfam" id="PF13432">
    <property type="entry name" value="TPR_16"/>
    <property type="match status" value="1"/>
</dbReference>